<name>A0A1H0SNN4_9BACI</name>
<sequence length="113" mass="12811">MFMLILTTLTLLLVTFGLLKFFSVKRPLTITLIVGLAISTVSTISLWLNYKASFDGQDGIAITNKISYWIITDGTQWSQELFMDYFIYFLSVTILITVMVIISVSTKKRTRVG</sequence>
<gene>
    <name evidence="2" type="ORF">SAMN05216565_10343</name>
</gene>
<accession>A0A1H0SNN4</accession>
<protein>
    <submittedName>
        <fullName evidence="2">Uncharacterized protein</fullName>
    </submittedName>
</protein>
<proteinExistence type="predicted"/>
<feature type="transmembrane region" description="Helical" evidence="1">
    <location>
        <begin position="29"/>
        <end position="48"/>
    </location>
</feature>
<keyword evidence="3" id="KW-1185">Reference proteome</keyword>
<keyword evidence="1" id="KW-1133">Transmembrane helix</keyword>
<dbReference type="AlphaFoldDB" id="A0A1H0SNN4"/>
<dbReference type="RefSeq" id="WP_175490220.1">
    <property type="nucleotide sequence ID" value="NZ_FNJU01000003.1"/>
</dbReference>
<evidence type="ECO:0000313" key="2">
    <source>
        <dbReference type="EMBL" id="SDP43442.1"/>
    </source>
</evidence>
<dbReference type="Proteomes" id="UP000199159">
    <property type="component" value="Unassembled WGS sequence"/>
</dbReference>
<keyword evidence="1" id="KW-0812">Transmembrane</keyword>
<keyword evidence="1" id="KW-0472">Membrane</keyword>
<organism evidence="2 3">
    <name type="scientific">Litchfieldia salsa</name>
    <dbReference type="NCBI Taxonomy" id="930152"/>
    <lineage>
        <taxon>Bacteria</taxon>
        <taxon>Bacillati</taxon>
        <taxon>Bacillota</taxon>
        <taxon>Bacilli</taxon>
        <taxon>Bacillales</taxon>
        <taxon>Bacillaceae</taxon>
        <taxon>Litchfieldia</taxon>
    </lineage>
</organism>
<evidence type="ECO:0000313" key="3">
    <source>
        <dbReference type="Proteomes" id="UP000199159"/>
    </source>
</evidence>
<dbReference type="EMBL" id="FNJU01000003">
    <property type="protein sequence ID" value="SDP43442.1"/>
    <property type="molecule type" value="Genomic_DNA"/>
</dbReference>
<reference evidence="3" key="1">
    <citation type="submission" date="2016-10" db="EMBL/GenBank/DDBJ databases">
        <authorList>
            <person name="Varghese N."/>
            <person name="Submissions S."/>
        </authorList>
    </citation>
    <scope>NUCLEOTIDE SEQUENCE [LARGE SCALE GENOMIC DNA]</scope>
    <source>
        <strain evidence="3">IBRC-M10078</strain>
    </source>
</reference>
<feature type="transmembrane region" description="Helical" evidence="1">
    <location>
        <begin position="85"/>
        <end position="104"/>
    </location>
</feature>
<dbReference type="STRING" id="930152.SAMN05216565_10343"/>
<evidence type="ECO:0000256" key="1">
    <source>
        <dbReference type="SAM" id="Phobius"/>
    </source>
</evidence>